<feature type="transmembrane region" description="Helical" evidence="1">
    <location>
        <begin position="48"/>
        <end position="71"/>
    </location>
</feature>
<dbReference type="RefSeq" id="WP_082077701.1">
    <property type="nucleotide sequence ID" value="NZ_FO082820.1"/>
</dbReference>
<dbReference type="Proteomes" id="UP000010792">
    <property type="component" value="Chromosome"/>
</dbReference>
<organism evidence="2 3">
    <name type="scientific">Pseudorhizobium banfieldiae</name>
    <dbReference type="NCBI Taxonomy" id="1125847"/>
    <lineage>
        <taxon>Bacteria</taxon>
        <taxon>Pseudomonadati</taxon>
        <taxon>Pseudomonadota</taxon>
        <taxon>Alphaproteobacteria</taxon>
        <taxon>Hyphomicrobiales</taxon>
        <taxon>Rhizobiaceae</taxon>
        <taxon>Rhizobium/Agrobacterium group</taxon>
        <taxon>Pseudorhizobium</taxon>
    </lineage>
</organism>
<keyword evidence="1" id="KW-0812">Transmembrane</keyword>
<name>L0NHA9_9HYPH</name>
<keyword evidence="3" id="KW-1185">Reference proteome</keyword>
<dbReference type="PANTHER" id="PTHR41386">
    <property type="entry name" value="INTEGRAL MEMBRANE PROTEIN-RELATED"/>
    <property type="match status" value="1"/>
</dbReference>
<keyword evidence="1" id="KW-0472">Membrane</keyword>
<evidence type="ECO:0000256" key="1">
    <source>
        <dbReference type="SAM" id="Phobius"/>
    </source>
</evidence>
<dbReference type="STRING" id="1125847.NT26_2746"/>
<dbReference type="InterPro" id="IPR010406">
    <property type="entry name" value="DUF1003"/>
</dbReference>
<evidence type="ECO:0008006" key="4">
    <source>
        <dbReference type="Google" id="ProtNLM"/>
    </source>
</evidence>
<gene>
    <name evidence="2" type="ORF">NT26_2746</name>
</gene>
<accession>L0NHA9</accession>
<feature type="transmembrane region" description="Helical" evidence="1">
    <location>
        <begin position="83"/>
        <end position="106"/>
    </location>
</feature>
<evidence type="ECO:0000313" key="3">
    <source>
        <dbReference type="Proteomes" id="UP000010792"/>
    </source>
</evidence>
<dbReference type="OrthoDB" id="9795736at2"/>
<reference evidence="2 3" key="1">
    <citation type="journal article" date="2013" name="Genome Biol. Evol.">
        <title>Life in an arsenic-containing gold mine: genome and physiology of the autotrophic arsenite-oxidizing bacterium rhizobium sp. NT-26.</title>
        <authorList>
            <person name="Andres J."/>
            <person name="Arsene-Ploetze F."/>
            <person name="Barbe V."/>
            <person name="Brochier-Armanet C."/>
            <person name="Cleiss-Arnold J."/>
            <person name="Coppee J.Y."/>
            <person name="Dillies M.A."/>
            <person name="Geist"/>
            <person name="L"/>
            <person name="Joublin A."/>
            <person name="Koechler S."/>
            <person name="Lassalle F."/>
            <person name="Marchal M."/>
            <person name="Medigue C."/>
            <person name="Muller D."/>
            <person name="Nesme X."/>
            <person name="Plewniak F."/>
            <person name="Proux C."/>
            <person name="Ramirez-Bahena M.H."/>
            <person name="Schenowitz C."/>
            <person name="Sismeiro O."/>
            <person name="Vallenet D."/>
            <person name="Santini J.M."/>
            <person name="Bertin P.N."/>
        </authorList>
    </citation>
    <scope>NUCLEOTIDE SEQUENCE [LARGE SCALE GENOMIC DNA]</scope>
    <source>
        <strain evidence="2 3">NT-26</strain>
    </source>
</reference>
<proteinExistence type="predicted"/>
<sequence length="173" mass="19916">MNDERGELSELDRRVLDSFVTGGSTVQSSADLVLESERRFGERAADAVASFGGSWSFILLFCAVLLLWMSVNISGLFIEPFDPYPFILLNLVLSCVAALQAPIIMMSQKRQEAKDRQRAESDYMVNLRAELEIRQLHEKIDHQMAKQWERLTELQQIQIELLERNDPWQGERN</sequence>
<dbReference type="KEGG" id="rht:NT26_2746"/>
<evidence type="ECO:0000313" key="2">
    <source>
        <dbReference type="EMBL" id="CCF20470.1"/>
    </source>
</evidence>
<protein>
    <recommendedName>
        <fullName evidence="4">DUF1003 domain-containing protein</fullName>
    </recommendedName>
</protein>
<dbReference type="AlphaFoldDB" id="L0NHA9"/>
<dbReference type="EMBL" id="FO082820">
    <property type="protein sequence ID" value="CCF20470.1"/>
    <property type="molecule type" value="Genomic_DNA"/>
</dbReference>
<dbReference type="Pfam" id="PF06210">
    <property type="entry name" value="DUF1003"/>
    <property type="match status" value="1"/>
</dbReference>
<keyword evidence="1" id="KW-1133">Transmembrane helix</keyword>
<dbReference type="PANTHER" id="PTHR41386:SF1">
    <property type="entry name" value="MEMBRANE PROTEIN"/>
    <property type="match status" value="1"/>
</dbReference>